<gene>
    <name evidence="4" type="ORF">SO694_001060120</name>
</gene>
<feature type="compositionally biased region" description="Low complexity" evidence="2">
    <location>
        <begin position="140"/>
        <end position="151"/>
    </location>
</feature>
<comment type="caution">
    <text evidence="4">The sequence shown here is derived from an EMBL/GenBank/DDBJ whole genome shotgun (WGS) entry which is preliminary data.</text>
</comment>
<dbReference type="InterPro" id="IPR019734">
    <property type="entry name" value="TPR_rpt"/>
</dbReference>
<dbReference type="PANTHER" id="PTHR12366">
    <property type="entry name" value="ASPARTYL/ASPARAGINYL BETA-HYDROXYLASE"/>
    <property type="match status" value="1"/>
</dbReference>
<feature type="region of interest" description="Disordered" evidence="2">
    <location>
        <begin position="345"/>
        <end position="370"/>
    </location>
</feature>
<protein>
    <submittedName>
        <fullName evidence="4">Peptide-aspartate beta-dioxygenase</fullName>
    </submittedName>
</protein>
<dbReference type="Gene3D" id="2.60.120.330">
    <property type="entry name" value="B-lactam Antibiotic, Isopenicillin N Synthase, Chain"/>
    <property type="match status" value="1"/>
</dbReference>
<evidence type="ECO:0000313" key="5">
    <source>
        <dbReference type="Proteomes" id="UP001363151"/>
    </source>
</evidence>
<comment type="similarity">
    <text evidence="1">Belongs to the aspartyl/asparaginyl beta-hydroxylase family.</text>
</comment>
<dbReference type="InterPro" id="IPR039038">
    <property type="entry name" value="ASPH"/>
</dbReference>
<sequence length="753" mass="81700">MVGMKVDLQHEGEDGCRRVTLNEKWQKKRCGLLFKVAGLASEDELILSRQGSSKALDLAAPIGEVLRDGETYVVRQRSVVAARSAMALPAAPSGAHPPAAVAAEAAAAKDAEAAARKKEEEARALAAKKRARDAERAARAKAGAAPPSSAALNREAAAGLRESGNEKFRAGDLEAAEQFYKVAIKAAPGDARSRANLAAIALKQGRFVDAARYAAAALERQEREPNVGKWWFRLGRGQHGMKRFADALNSFHSGLQAADATPGSQLRNDLAKAMETAEKALRQQWAKVAELSGRAAKEEGNRSTYRWLTESLLDCDPTNVYALQQLAALALEECVGPVGRRDAKFAGLAPPEDDAAGERSDDEAPEVGAGDDPAFAVELLRFVKKGAAHKEVRRAYPDAMLRSMRRKRLRRVRLALELGLRALLADLAARREPELREPAVASLGNMPLPDDESTLNEVRAGLHLALGNCHRALGAPAHAVVRHFTNACEAGTKNVVAWSSLSQTLLDMGDRRSAAACHAGAVERGVWEHPAQRPCGFARGLGRGLKGGGFWDPARAPDLLRALRGARAEILAEAVAGEDIDKVFRPYASKALEAGGEWGDFGLRFNGMTNTRNCAACPVTANAIASCEAAHTAVMGSAYFSLLQPKTHLKAHCGPTNLRLRMHFGLFVPKGCRIRVHDETRAWKEGECLLFDDSFEHEVWNDSDEPRLVLIIDVWHPDLKTDRQRLKHLDAAQKTKYKMLKMGHVEDTEESGH</sequence>
<dbReference type="Gene3D" id="1.25.40.10">
    <property type="entry name" value="Tetratricopeptide repeat domain"/>
    <property type="match status" value="1"/>
</dbReference>
<dbReference type="PANTHER" id="PTHR12366:SF32">
    <property type="entry name" value="ASPARTATE BETA-HYDROXYLASE ISOFORM X1"/>
    <property type="match status" value="1"/>
</dbReference>
<dbReference type="SUPFAM" id="SSF48452">
    <property type="entry name" value="TPR-like"/>
    <property type="match status" value="1"/>
</dbReference>
<dbReference type="EMBL" id="JBBJCI010000357">
    <property type="protein sequence ID" value="KAK7233668.1"/>
    <property type="molecule type" value="Genomic_DNA"/>
</dbReference>
<dbReference type="Pfam" id="PF14559">
    <property type="entry name" value="TPR_19"/>
    <property type="match status" value="1"/>
</dbReference>
<feature type="compositionally biased region" description="Acidic residues" evidence="2">
    <location>
        <begin position="351"/>
        <end position="365"/>
    </location>
</feature>
<name>A0ABR1FMT1_AURAN</name>
<feature type="domain" description="Aspartyl/asparaginy/proline hydroxylase" evidence="3">
    <location>
        <begin position="570"/>
        <end position="717"/>
    </location>
</feature>
<feature type="compositionally biased region" description="Basic and acidic residues" evidence="2">
    <location>
        <begin position="112"/>
        <end position="123"/>
    </location>
</feature>
<accession>A0ABR1FMT1</accession>
<evidence type="ECO:0000256" key="2">
    <source>
        <dbReference type="SAM" id="MobiDB-lite"/>
    </source>
</evidence>
<evidence type="ECO:0000259" key="3">
    <source>
        <dbReference type="Pfam" id="PF05118"/>
    </source>
</evidence>
<feature type="region of interest" description="Disordered" evidence="2">
    <location>
        <begin position="112"/>
        <end position="158"/>
    </location>
</feature>
<organism evidence="4 5">
    <name type="scientific">Aureococcus anophagefferens</name>
    <name type="common">Harmful bloom alga</name>
    <dbReference type="NCBI Taxonomy" id="44056"/>
    <lineage>
        <taxon>Eukaryota</taxon>
        <taxon>Sar</taxon>
        <taxon>Stramenopiles</taxon>
        <taxon>Ochrophyta</taxon>
        <taxon>Pelagophyceae</taxon>
        <taxon>Pelagomonadales</taxon>
        <taxon>Pelagomonadaceae</taxon>
        <taxon>Aureococcus</taxon>
    </lineage>
</organism>
<dbReference type="InterPro" id="IPR027443">
    <property type="entry name" value="IPNS-like_sf"/>
</dbReference>
<dbReference type="InterPro" id="IPR007803">
    <property type="entry name" value="Asp/Arg/Pro-Hydrxlase"/>
</dbReference>
<dbReference type="SMART" id="SM00028">
    <property type="entry name" value="TPR"/>
    <property type="match status" value="3"/>
</dbReference>
<proteinExistence type="inferred from homology"/>
<reference evidence="4 5" key="1">
    <citation type="submission" date="2024-03" db="EMBL/GenBank/DDBJ databases">
        <title>Aureococcus anophagefferens CCMP1851 and Kratosvirus quantuckense: Draft genome of a second virus-susceptible host strain in the model system.</title>
        <authorList>
            <person name="Chase E."/>
            <person name="Truchon A.R."/>
            <person name="Schepens W."/>
            <person name="Wilhelm S.W."/>
        </authorList>
    </citation>
    <scope>NUCLEOTIDE SEQUENCE [LARGE SCALE GENOMIC DNA]</scope>
    <source>
        <strain evidence="4 5">CCMP1851</strain>
    </source>
</reference>
<evidence type="ECO:0000313" key="4">
    <source>
        <dbReference type="EMBL" id="KAK7233668.1"/>
    </source>
</evidence>
<evidence type="ECO:0000256" key="1">
    <source>
        <dbReference type="ARBA" id="ARBA00007730"/>
    </source>
</evidence>
<dbReference type="Proteomes" id="UP001363151">
    <property type="component" value="Unassembled WGS sequence"/>
</dbReference>
<dbReference type="Pfam" id="PF05118">
    <property type="entry name" value="Asp_Arg_Hydrox"/>
    <property type="match status" value="1"/>
</dbReference>
<keyword evidence="5" id="KW-1185">Reference proteome</keyword>
<dbReference type="InterPro" id="IPR011990">
    <property type="entry name" value="TPR-like_helical_dom_sf"/>
</dbReference>
<dbReference type="SUPFAM" id="SSF51197">
    <property type="entry name" value="Clavaminate synthase-like"/>
    <property type="match status" value="1"/>
</dbReference>